<dbReference type="InterPro" id="IPR013761">
    <property type="entry name" value="SAM/pointed_sf"/>
</dbReference>
<dbReference type="InterPro" id="IPR029071">
    <property type="entry name" value="Ubiquitin-like_domsf"/>
</dbReference>
<feature type="region of interest" description="Disordered" evidence="1">
    <location>
        <begin position="175"/>
        <end position="220"/>
    </location>
</feature>
<accession>A0A0P1KWE3</accession>
<dbReference type="AlphaFoldDB" id="A0A0P1KWE3"/>
<feature type="compositionally biased region" description="Polar residues" evidence="1">
    <location>
        <begin position="175"/>
        <end position="187"/>
    </location>
</feature>
<organism evidence="4 5">
    <name type="scientific">Lachancea quebecensis</name>
    <dbReference type="NCBI Taxonomy" id="1654605"/>
    <lineage>
        <taxon>Eukaryota</taxon>
        <taxon>Fungi</taxon>
        <taxon>Dikarya</taxon>
        <taxon>Ascomycota</taxon>
        <taxon>Saccharomycotina</taxon>
        <taxon>Saccharomycetes</taxon>
        <taxon>Saccharomycetales</taxon>
        <taxon>Saccharomycetaceae</taxon>
        <taxon>Lachancea</taxon>
    </lineage>
</organism>
<gene>
    <name evidence="4" type="ORF">LAQU0_S15e01046g</name>
</gene>
<dbReference type="OrthoDB" id="445896at2759"/>
<keyword evidence="5" id="KW-1185">Reference proteome</keyword>
<dbReference type="SMART" id="SM00314">
    <property type="entry name" value="RA"/>
    <property type="match status" value="1"/>
</dbReference>
<dbReference type="PROSITE" id="PS50200">
    <property type="entry name" value="RA"/>
    <property type="match status" value="1"/>
</dbReference>
<sequence length="302" mass="33673">MSTNASLIEAGINDEVLNWGVDEVSIWCAQKLALDGERRDKFQANLQKHGIDGQVLLDLELDDCKQLSDNDSGLAVKLKLEVNKLCAQKRTQQDEIITVLTQLYSTVSEKLQDFQSQYARLRLDVLEVVKKDPPAGFPPIQLNTQHQQPQHDYFEGQKIVTPGSPNNTFVRQTPVRSQSNSTSQQTLGIGGSTTPTPGTAPQQTPSGSSGTEPLKHMRASKEDSCERVLKSAMKRHNLSEQDWRQYVLVICYGDQERILELDEKPVLIFKNLKQQGLHPAIMLRQRGDFEEVGGGLTPGGRL</sequence>
<feature type="domain" description="SAM" evidence="2">
    <location>
        <begin position="19"/>
        <end position="88"/>
    </location>
</feature>
<feature type="compositionally biased region" description="Low complexity" evidence="1">
    <location>
        <begin position="192"/>
        <end position="207"/>
    </location>
</feature>
<dbReference type="SUPFAM" id="SSF54236">
    <property type="entry name" value="Ubiquitin-like"/>
    <property type="match status" value="1"/>
</dbReference>
<reference evidence="5" key="1">
    <citation type="submission" date="2015-10" db="EMBL/GenBank/DDBJ databases">
        <authorList>
            <person name="Devillers H."/>
        </authorList>
    </citation>
    <scope>NUCLEOTIDE SEQUENCE [LARGE SCALE GENOMIC DNA]</scope>
</reference>
<dbReference type="GO" id="GO:0007165">
    <property type="term" value="P:signal transduction"/>
    <property type="evidence" value="ECO:0007669"/>
    <property type="project" value="InterPro"/>
</dbReference>
<dbReference type="InterPro" id="IPR015316">
    <property type="entry name" value="SAM_Ste50"/>
</dbReference>
<feature type="domain" description="Ras-associating" evidence="3">
    <location>
        <begin position="215"/>
        <end position="288"/>
    </location>
</feature>
<dbReference type="InterPro" id="IPR000159">
    <property type="entry name" value="RA_dom"/>
</dbReference>
<dbReference type="Proteomes" id="UP000236544">
    <property type="component" value="Unassembled WGS sequence"/>
</dbReference>
<dbReference type="InterPro" id="IPR001660">
    <property type="entry name" value="SAM"/>
</dbReference>
<dbReference type="CDD" id="cd01786">
    <property type="entry name" value="RA_STE50"/>
    <property type="match status" value="1"/>
</dbReference>
<evidence type="ECO:0000256" key="1">
    <source>
        <dbReference type="SAM" id="MobiDB-lite"/>
    </source>
</evidence>
<dbReference type="Gene3D" id="3.10.20.90">
    <property type="entry name" value="Phosphatidylinositol 3-kinase Catalytic Subunit, Chain A, domain 1"/>
    <property type="match status" value="1"/>
</dbReference>
<dbReference type="Pfam" id="PF09235">
    <property type="entry name" value="SAM_Ste50p"/>
    <property type="match status" value="1"/>
</dbReference>
<name>A0A0P1KWE3_9SACH</name>
<evidence type="ECO:0000259" key="3">
    <source>
        <dbReference type="PROSITE" id="PS50200"/>
    </source>
</evidence>
<evidence type="ECO:0000313" key="4">
    <source>
        <dbReference type="EMBL" id="CUS24283.1"/>
    </source>
</evidence>
<proteinExistence type="predicted"/>
<protein>
    <submittedName>
        <fullName evidence="4">LAQU0S15e01046g1_1</fullName>
    </submittedName>
</protein>
<dbReference type="PROSITE" id="PS50105">
    <property type="entry name" value="SAM_DOMAIN"/>
    <property type="match status" value="1"/>
</dbReference>
<dbReference type="Pfam" id="PF00788">
    <property type="entry name" value="RA"/>
    <property type="match status" value="1"/>
</dbReference>
<dbReference type="EMBL" id="LN890572">
    <property type="protein sequence ID" value="CUS24283.1"/>
    <property type="molecule type" value="Genomic_DNA"/>
</dbReference>
<evidence type="ECO:0000259" key="2">
    <source>
        <dbReference type="PROSITE" id="PS50105"/>
    </source>
</evidence>
<dbReference type="SUPFAM" id="SSF47769">
    <property type="entry name" value="SAM/Pointed domain"/>
    <property type="match status" value="1"/>
</dbReference>
<evidence type="ECO:0000313" key="5">
    <source>
        <dbReference type="Proteomes" id="UP000236544"/>
    </source>
</evidence>
<dbReference type="Gene3D" id="1.10.150.50">
    <property type="entry name" value="Transcription Factor, Ets-1"/>
    <property type="match status" value="1"/>
</dbReference>